<keyword evidence="1" id="KW-0472">Membrane</keyword>
<organism evidence="2 3">
    <name type="scientific">Paractinoplanes globisporus</name>
    <dbReference type="NCBI Taxonomy" id="113565"/>
    <lineage>
        <taxon>Bacteria</taxon>
        <taxon>Bacillati</taxon>
        <taxon>Actinomycetota</taxon>
        <taxon>Actinomycetes</taxon>
        <taxon>Micromonosporales</taxon>
        <taxon>Micromonosporaceae</taxon>
        <taxon>Paractinoplanes</taxon>
    </lineage>
</organism>
<evidence type="ECO:0000313" key="2">
    <source>
        <dbReference type="EMBL" id="MFF5291941.1"/>
    </source>
</evidence>
<feature type="transmembrane region" description="Helical" evidence="1">
    <location>
        <begin position="48"/>
        <end position="67"/>
    </location>
</feature>
<gene>
    <name evidence="2" type="ORF">ACFY35_21070</name>
</gene>
<keyword evidence="3" id="KW-1185">Reference proteome</keyword>
<reference evidence="2 3" key="1">
    <citation type="submission" date="2024-10" db="EMBL/GenBank/DDBJ databases">
        <title>The Natural Products Discovery Center: Release of the First 8490 Sequenced Strains for Exploring Actinobacteria Biosynthetic Diversity.</title>
        <authorList>
            <person name="Kalkreuter E."/>
            <person name="Kautsar S.A."/>
            <person name="Yang D."/>
            <person name="Bader C.D."/>
            <person name="Teijaro C.N."/>
            <person name="Fluegel L."/>
            <person name="Davis C.M."/>
            <person name="Simpson J.R."/>
            <person name="Lauterbach L."/>
            <person name="Steele A.D."/>
            <person name="Gui C."/>
            <person name="Meng S."/>
            <person name="Li G."/>
            <person name="Viehrig K."/>
            <person name="Ye F."/>
            <person name="Su P."/>
            <person name="Kiefer A.F."/>
            <person name="Nichols A."/>
            <person name="Cepeda A.J."/>
            <person name="Yan W."/>
            <person name="Fan B."/>
            <person name="Jiang Y."/>
            <person name="Adhikari A."/>
            <person name="Zheng C.-J."/>
            <person name="Schuster L."/>
            <person name="Cowan T.M."/>
            <person name="Smanski M.J."/>
            <person name="Chevrette M.G."/>
            <person name="De Carvalho L.P.S."/>
            <person name="Shen B."/>
        </authorList>
    </citation>
    <scope>NUCLEOTIDE SEQUENCE [LARGE SCALE GENOMIC DNA]</scope>
    <source>
        <strain evidence="2 3">NPDC000087</strain>
    </source>
</reference>
<dbReference type="Proteomes" id="UP001602245">
    <property type="component" value="Unassembled WGS sequence"/>
</dbReference>
<protein>
    <submittedName>
        <fullName evidence="2">Uncharacterized protein</fullName>
    </submittedName>
</protein>
<sequence>MITPISRPAASGPDAATTVTAVRPVLAMLAASYLAIRVTFLIIKLFTALAGCLTVLVVAFVVLVGWLSR</sequence>
<keyword evidence="1" id="KW-1133">Transmembrane helix</keyword>
<dbReference type="RefSeq" id="WP_157295904.1">
    <property type="nucleotide sequence ID" value="NZ_JBIAZU010000003.1"/>
</dbReference>
<keyword evidence="1" id="KW-0812">Transmembrane</keyword>
<proteinExistence type="predicted"/>
<name>A0ABW6WF54_9ACTN</name>
<dbReference type="EMBL" id="JBIAZU010000003">
    <property type="protein sequence ID" value="MFF5291941.1"/>
    <property type="molecule type" value="Genomic_DNA"/>
</dbReference>
<feature type="transmembrane region" description="Helical" evidence="1">
    <location>
        <begin position="15"/>
        <end position="36"/>
    </location>
</feature>
<evidence type="ECO:0000313" key="3">
    <source>
        <dbReference type="Proteomes" id="UP001602245"/>
    </source>
</evidence>
<evidence type="ECO:0000256" key="1">
    <source>
        <dbReference type="SAM" id="Phobius"/>
    </source>
</evidence>
<accession>A0ABW6WF54</accession>
<comment type="caution">
    <text evidence="2">The sequence shown here is derived from an EMBL/GenBank/DDBJ whole genome shotgun (WGS) entry which is preliminary data.</text>
</comment>